<evidence type="ECO:0000313" key="8">
    <source>
        <dbReference type="Proteomes" id="UP000032076"/>
    </source>
</evidence>
<dbReference type="PANTHER" id="PTHR23513">
    <property type="entry name" value="INTEGRAL MEMBRANE EFFLUX PROTEIN-RELATED"/>
    <property type="match status" value="1"/>
</dbReference>
<evidence type="ECO:0000256" key="1">
    <source>
        <dbReference type="ARBA" id="ARBA00004651"/>
    </source>
</evidence>
<name>A0ABD4A4I9_9BACI</name>
<evidence type="ECO:0000313" key="7">
    <source>
        <dbReference type="EMBL" id="KIO71906.1"/>
    </source>
</evidence>
<dbReference type="Pfam" id="PF07690">
    <property type="entry name" value="MFS_1"/>
    <property type="match status" value="1"/>
</dbReference>
<dbReference type="InterPro" id="IPR036259">
    <property type="entry name" value="MFS_trans_sf"/>
</dbReference>
<feature type="transmembrane region" description="Helical" evidence="6">
    <location>
        <begin position="74"/>
        <end position="92"/>
    </location>
</feature>
<dbReference type="PANTHER" id="PTHR23513:SF6">
    <property type="entry name" value="MAJOR FACILITATOR SUPERFAMILY ASSOCIATED DOMAIN-CONTAINING PROTEIN"/>
    <property type="match status" value="1"/>
</dbReference>
<evidence type="ECO:0000256" key="6">
    <source>
        <dbReference type="SAM" id="Phobius"/>
    </source>
</evidence>
<reference evidence="7 8" key="1">
    <citation type="submission" date="2015-01" db="EMBL/GenBank/DDBJ databases">
        <title>Draft Genome Sequences of Four Bacillus thermoamylovorans Strains, Isolated From Food Products.</title>
        <authorList>
            <person name="Krawcyk A.O."/>
            <person name="Berendsen E.M."/>
            <person name="Eijlander R.T."/>
            <person name="de Jong A."/>
            <person name="Wells-Bennik M."/>
            <person name="Kuipers O.P."/>
        </authorList>
    </citation>
    <scope>NUCLEOTIDE SEQUENCE [LARGE SCALE GENOMIC DNA]</scope>
    <source>
        <strain evidence="7 8">B4167</strain>
    </source>
</reference>
<evidence type="ECO:0008006" key="9">
    <source>
        <dbReference type="Google" id="ProtNLM"/>
    </source>
</evidence>
<dbReference type="Gene3D" id="1.20.1250.20">
    <property type="entry name" value="MFS general substrate transporter like domains"/>
    <property type="match status" value="1"/>
</dbReference>
<feature type="transmembrane region" description="Helical" evidence="6">
    <location>
        <begin position="164"/>
        <end position="182"/>
    </location>
</feature>
<dbReference type="GO" id="GO:0005886">
    <property type="term" value="C:plasma membrane"/>
    <property type="evidence" value="ECO:0007669"/>
    <property type="project" value="UniProtKB-SubCell"/>
</dbReference>
<dbReference type="AlphaFoldDB" id="A0ABD4A4I9"/>
<feature type="transmembrane region" description="Helical" evidence="6">
    <location>
        <begin position="252"/>
        <end position="270"/>
    </location>
</feature>
<dbReference type="RefSeq" id="WP_041903116.1">
    <property type="nucleotide sequence ID" value="NZ_JXLT01000023.1"/>
</dbReference>
<feature type="transmembrane region" description="Helical" evidence="6">
    <location>
        <begin position="43"/>
        <end position="62"/>
    </location>
</feature>
<evidence type="ECO:0000256" key="5">
    <source>
        <dbReference type="ARBA" id="ARBA00023136"/>
    </source>
</evidence>
<gene>
    <name evidence="7" type="ORF">B4167_0321</name>
</gene>
<sequence length="410" mass="46301">MSLKQNIAFRNLFFGRTLCIFADSVMFFSLLKWVEIQTNSNHAFTFFYVAFYLPITLFALPIGTWINNKTLQKVMYYSIILQIFFLITFLVFSSYLTYYWVYLLLIFISILQLFFVPANQSLLPYLVGNDERARANSLLQLGYTAIKIVGQIFTAFMIKLSVAPTTLLFVSALFLLLSLIFINNIKPLIKNKSADTNGQWKLMIEGMRYIIKKPQLNSLFTLLAFALFFVSSVDLILVSFLSDILTVGVENLSYIGTSSLCGIATGAFIAPKLYKNTERKWLMIPSLFFLGLTIGSLFFITNWIFILPMFFIQGIALGCFNVTFVTYLQDVIPNENYTRTFSFYNMLSNATALPGLLVTGVLLNKFGVLITISVVSGMLLSVGIFGLFTPKLGKGQGLKMEQKSTDISLP</sequence>
<keyword evidence="2" id="KW-1003">Cell membrane</keyword>
<feature type="transmembrane region" description="Helical" evidence="6">
    <location>
        <begin position="282"/>
        <end position="304"/>
    </location>
</feature>
<feature type="transmembrane region" description="Helical" evidence="6">
    <location>
        <begin position="138"/>
        <end position="158"/>
    </location>
</feature>
<accession>A0ABD4A4I9</accession>
<keyword evidence="5 6" id="KW-0472">Membrane</keyword>
<dbReference type="Proteomes" id="UP000032076">
    <property type="component" value="Unassembled WGS sequence"/>
</dbReference>
<keyword evidence="3 6" id="KW-0812">Transmembrane</keyword>
<proteinExistence type="predicted"/>
<dbReference type="CDD" id="cd06173">
    <property type="entry name" value="MFS_MefA_like"/>
    <property type="match status" value="1"/>
</dbReference>
<feature type="transmembrane region" description="Helical" evidence="6">
    <location>
        <begin position="12"/>
        <end position="31"/>
    </location>
</feature>
<feature type="transmembrane region" description="Helical" evidence="6">
    <location>
        <begin position="341"/>
        <end position="362"/>
    </location>
</feature>
<feature type="transmembrane region" description="Helical" evidence="6">
    <location>
        <begin position="216"/>
        <end position="240"/>
    </location>
</feature>
<protein>
    <recommendedName>
        <fullName evidence="9">MFS transporter</fullName>
    </recommendedName>
</protein>
<evidence type="ECO:0000256" key="4">
    <source>
        <dbReference type="ARBA" id="ARBA00022989"/>
    </source>
</evidence>
<dbReference type="SUPFAM" id="SSF103473">
    <property type="entry name" value="MFS general substrate transporter"/>
    <property type="match status" value="1"/>
</dbReference>
<keyword evidence="4 6" id="KW-1133">Transmembrane helix</keyword>
<feature type="transmembrane region" description="Helical" evidence="6">
    <location>
        <begin position="98"/>
        <end position="117"/>
    </location>
</feature>
<feature type="transmembrane region" description="Helical" evidence="6">
    <location>
        <begin position="368"/>
        <end position="389"/>
    </location>
</feature>
<comment type="subcellular location">
    <subcellularLocation>
        <location evidence="1">Cell membrane</location>
        <topology evidence="1">Multi-pass membrane protein</topology>
    </subcellularLocation>
</comment>
<evidence type="ECO:0000256" key="3">
    <source>
        <dbReference type="ARBA" id="ARBA00022692"/>
    </source>
</evidence>
<organism evidence="7 8">
    <name type="scientific">Caldibacillus thermoamylovorans</name>
    <dbReference type="NCBI Taxonomy" id="35841"/>
    <lineage>
        <taxon>Bacteria</taxon>
        <taxon>Bacillati</taxon>
        <taxon>Bacillota</taxon>
        <taxon>Bacilli</taxon>
        <taxon>Bacillales</taxon>
        <taxon>Bacillaceae</taxon>
        <taxon>Caldibacillus</taxon>
    </lineage>
</organism>
<comment type="caution">
    <text evidence="7">The sequence shown here is derived from an EMBL/GenBank/DDBJ whole genome shotgun (WGS) entry which is preliminary data.</text>
</comment>
<dbReference type="EMBL" id="JXLU01000105">
    <property type="protein sequence ID" value="KIO71906.1"/>
    <property type="molecule type" value="Genomic_DNA"/>
</dbReference>
<dbReference type="InterPro" id="IPR011701">
    <property type="entry name" value="MFS"/>
</dbReference>
<feature type="transmembrane region" description="Helical" evidence="6">
    <location>
        <begin position="310"/>
        <end position="329"/>
    </location>
</feature>
<evidence type="ECO:0000256" key="2">
    <source>
        <dbReference type="ARBA" id="ARBA00022475"/>
    </source>
</evidence>